<dbReference type="GO" id="GO:0016020">
    <property type="term" value="C:membrane"/>
    <property type="evidence" value="ECO:0007669"/>
    <property type="project" value="UniProtKB-SubCell"/>
</dbReference>
<keyword evidence="4 6" id="KW-0472">Membrane</keyword>
<feature type="transmembrane region" description="Helical" evidence="6">
    <location>
        <begin position="301"/>
        <end position="321"/>
    </location>
</feature>
<feature type="transmembrane region" description="Helical" evidence="6">
    <location>
        <begin position="230"/>
        <end position="253"/>
    </location>
</feature>
<evidence type="ECO:0000256" key="4">
    <source>
        <dbReference type="ARBA" id="ARBA00023136"/>
    </source>
</evidence>
<feature type="transmembrane region" description="Helical" evidence="6">
    <location>
        <begin position="171"/>
        <end position="193"/>
    </location>
</feature>
<dbReference type="HOGENOM" id="CLU_597644_0_0_1"/>
<evidence type="ECO:0000256" key="2">
    <source>
        <dbReference type="ARBA" id="ARBA00022692"/>
    </source>
</evidence>
<dbReference type="Proteomes" id="UP000015104">
    <property type="component" value="Unassembled WGS sequence"/>
</dbReference>
<feature type="transmembrane region" description="Helical" evidence="6">
    <location>
        <begin position="205"/>
        <end position="224"/>
    </location>
</feature>
<accession>T1KUT0</accession>
<dbReference type="eggNOG" id="KOG4510">
    <property type="taxonomic scope" value="Eukaryota"/>
</dbReference>
<feature type="transmembrane region" description="Helical" evidence="6">
    <location>
        <begin position="333"/>
        <end position="351"/>
    </location>
</feature>
<reference evidence="9" key="1">
    <citation type="submission" date="2011-08" db="EMBL/GenBank/DDBJ databases">
        <authorList>
            <person name="Rombauts S."/>
        </authorList>
    </citation>
    <scope>NUCLEOTIDE SEQUENCE</scope>
    <source>
        <strain evidence="9">London</strain>
    </source>
</reference>
<dbReference type="PANTHER" id="PTHR22911:SF6">
    <property type="entry name" value="SOLUTE CARRIER FAMILY 35 MEMBER G1"/>
    <property type="match status" value="1"/>
</dbReference>
<comment type="subcellular location">
    <subcellularLocation>
        <location evidence="1">Membrane</location>
        <topology evidence="1">Multi-pass membrane protein</topology>
    </subcellularLocation>
</comment>
<dbReference type="PANTHER" id="PTHR22911">
    <property type="entry name" value="ACYL-MALONYL CONDENSING ENZYME-RELATED"/>
    <property type="match status" value="1"/>
</dbReference>
<reference evidence="8" key="2">
    <citation type="submission" date="2015-06" db="UniProtKB">
        <authorList>
            <consortium name="EnsemblMetazoa"/>
        </authorList>
    </citation>
    <scope>IDENTIFICATION</scope>
</reference>
<feature type="compositionally biased region" description="Low complexity" evidence="5">
    <location>
        <begin position="20"/>
        <end position="31"/>
    </location>
</feature>
<feature type="transmembrane region" description="Helical" evidence="6">
    <location>
        <begin position="260"/>
        <end position="281"/>
    </location>
</feature>
<dbReference type="SUPFAM" id="SSF103481">
    <property type="entry name" value="Multidrug resistance efflux transporter EmrE"/>
    <property type="match status" value="2"/>
</dbReference>
<dbReference type="AlphaFoldDB" id="T1KUT0"/>
<evidence type="ECO:0000313" key="8">
    <source>
        <dbReference type="EnsemblMetazoa" id="tetur22g01150.1"/>
    </source>
</evidence>
<dbReference type="Pfam" id="PF00892">
    <property type="entry name" value="EamA"/>
    <property type="match status" value="2"/>
</dbReference>
<evidence type="ECO:0000256" key="3">
    <source>
        <dbReference type="ARBA" id="ARBA00022989"/>
    </source>
</evidence>
<sequence>MNDDHNVDSDTNNNNFSPVNDININDINENNNNEDDHKIGSEVYRIDGFTDLTNYDSSSVKTGVTSVSSLDPKGAVLGLNGTVDSLISSEPILNSNNYNTVNDTNINDINNHLNSYNNNKKRASTTLTHLRRESRQLALTFWSSFRGVFYAFLSSIFFSITTAIVKHLSTIHPGALACFRFLGILVFSIPMVSDLGTNVLGPKDLRVWVLLRGLFGATSLYLRYCALQYLPLANATIIVLSMPVFVCIFARLFLKEPCGIFHFIALAVTLLGIAFTAKLNVLFGSTDAEAAVAGIDRRSELLGLAAGMGATLVGSASYVVVRKVKKLHHSIILFNFAWVAILETSFITYFLDGFKLPECGMGPWLLVILAIASFYAQLLLTKALQNEEAGLVSVTRASSEVFFAFITQIFLFRRMPDIYSIVGALLVTSAVLLTSLRKYILTLSPDHLGRKIFAFTLK</sequence>
<evidence type="ECO:0000256" key="6">
    <source>
        <dbReference type="SAM" id="Phobius"/>
    </source>
</evidence>
<feature type="compositionally biased region" description="Polar residues" evidence="5">
    <location>
        <begin position="9"/>
        <end position="18"/>
    </location>
</feature>
<keyword evidence="2 6" id="KW-0812">Transmembrane</keyword>
<protein>
    <recommendedName>
        <fullName evidence="7">EamA domain-containing protein</fullName>
    </recommendedName>
</protein>
<evidence type="ECO:0000256" key="1">
    <source>
        <dbReference type="ARBA" id="ARBA00004141"/>
    </source>
</evidence>
<name>T1KUT0_TETUR</name>
<evidence type="ECO:0000313" key="9">
    <source>
        <dbReference type="Proteomes" id="UP000015104"/>
    </source>
</evidence>
<feature type="region of interest" description="Disordered" evidence="5">
    <location>
        <begin position="1"/>
        <end position="36"/>
    </location>
</feature>
<keyword evidence="9" id="KW-1185">Reference proteome</keyword>
<proteinExistence type="predicted"/>
<feature type="transmembrane region" description="Helical" evidence="6">
    <location>
        <begin position="139"/>
        <end position="165"/>
    </location>
</feature>
<evidence type="ECO:0000256" key="5">
    <source>
        <dbReference type="SAM" id="MobiDB-lite"/>
    </source>
</evidence>
<feature type="domain" description="EamA" evidence="7">
    <location>
        <begin position="302"/>
        <end position="435"/>
    </location>
</feature>
<feature type="transmembrane region" description="Helical" evidence="6">
    <location>
        <begin position="418"/>
        <end position="436"/>
    </location>
</feature>
<feature type="domain" description="EamA" evidence="7">
    <location>
        <begin position="146"/>
        <end position="276"/>
    </location>
</feature>
<dbReference type="EnsemblMetazoa" id="tetur22g01150.1">
    <property type="protein sequence ID" value="tetur22g01150.1"/>
    <property type="gene ID" value="tetur22g01150"/>
</dbReference>
<dbReference type="InterPro" id="IPR037185">
    <property type="entry name" value="EmrE-like"/>
</dbReference>
<evidence type="ECO:0000259" key="7">
    <source>
        <dbReference type="Pfam" id="PF00892"/>
    </source>
</evidence>
<feature type="transmembrane region" description="Helical" evidence="6">
    <location>
        <begin position="363"/>
        <end position="381"/>
    </location>
</feature>
<keyword evidence="3 6" id="KW-1133">Transmembrane helix</keyword>
<dbReference type="InterPro" id="IPR000620">
    <property type="entry name" value="EamA_dom"/>
</dbReference>
<organism evidence="8 9">
    <name type="scientific">Tetranychus urticae</name>
    <name type="common">Two-spotted spider mite</name>
    <dbReference type="NCBI Taxonomy" id="32264"/>
    <lineage>
        <taxon>Eukaryota</taxon>
        <taxon>Metazoa</taxon>
        <taxon>Ecdysozoa</taxon>
        <taxon>Arthropoda</taxon>
        <taxon>Chelicerata</taxon>
        <taxon>Arachnida</taxon>
        <taxon>Acari</taxon>
        <taxon>Acariformes</taxon>
        <taxon>Trombidiformes</taxon>
        <taxon>Prostigmata</taxon>
        <taxon>Eleutherengona</taxon>
        <taxon>Raphignathae</taxon>
        <taxon>Tetranychoidea</taxon>
        <taxon>Tetranychidae</taxon>
        <taxon>Tetranychus</taxon>
    </lineage>
</organism>
<dbReference type="EMBL" id="CAEY01000581">
    <property type="status" value="NOT_ANNOTATED_CDS"/>
    <property type="molecule type" value="Genomic_DNA"/>
</dbReference>